<protein>
    <submittedName>
        <fullName evidence="2">Uncharacterized protein</fullName>
    </submittedName>
</protein>
<keyword evidence="1" id="KW-0812">Transmembrane</keyword>
<dbReference type="AlphaFoldDB" id="A0A0E9WWV9"/>
<keyword evidence="1" id="KW-0472">Membrane</keyword>
<evidence type="ECO:0000313" key="2">
    <source>
        <dbReference type="EMBL" id="JAH94927.1"/>
    </source>
</evidence>
<feature type="transmembrane region" description="Helical" evidence="1">
    <location>
        <begin position="43"/>
        <end position="66"/>
    </location>
</feature>
<organism evidence="2">
    <name type="scientific">Anguilla anguilla</name>
    <name type="common">European freshwater eel</name>
    <name type="synonym">Muraena anguilla</name>
    <dbReference type="NCBI Taxonomy" id="7936"/>
    <lineage>
        <taxon>Eukaryota</taxon>
        <taxon>Metazoa</taxon>
        <taxon>Chordata</taxon>
        <taxon>Craniata</taxon>
        <taxon>Vertebrata</taxon>
        <taxon>Euteleostomi</taxon>
        <taxon>Actinopterygii</taxon>
        <taxon>Neopterygii</taxon>
        <taxon>Teleostei</taxon>
        <taxon>Anguilliformes</taxon>
        <taxon>Anguillidae</taxon>
        <taxon>Anguilla</taxon>
    </lineage>
</organism>
<evidence type="ECO:0000256" key="1">
    <source>
        <dbReference type="SAM" id="Phobius"/>
    </source>
</evidence>
<feature type="transmembrane region" description="Helical" evidence="1">
    <location>
        <begin position="12"/>
        <end position="31"/>
    </location>
</feature>
<reference evidence="2" key="1">
    <citation type="submission" date="2014-11" db="EMBL/GenBank/DDBJ databases">
        <authorList>
            <person name="Amaro Gonzalez C."/>
        </authorList>
    </citation>
    <scope>NUCLEOTIDE SEQUENCE</scope>
</reference>
<sequence length="67" mass="7843">MHAIFIVIQPALYHRISLFLSLRIVLLFTVLKWLQSTLQRKCSVWLVSTTGLLHNGFQIFIMVILLF</sequence>
<keyword evidence="1" id="KW-1133">Transmembrane helix</keyword>
<proteinExistence type="predicted"/>
<accession>A0A0E9WWV9</accession>
<reference evidence="2" key="2">
    <citation type="journal article" date="2015" name="Fish Shellfish Immunol.">
        <title>Early steps in the European eel (Anguilla anguilla)-Vibrio vulnificus interaction in the gills: Role of the RtxA13 toxin.</title>
        <authorList>
            <person name="Callol A."/>
            <person name="Pajuelo D."/>
            <person name="Ebbesson L."/>
            <person name="Teles M."/>
            <person name="MacKenzie S."/>
            <person name="Amaro C."/>
        </authorList>
    </citation>
    <scope>NUCLEOTIDE SEQUENCE</scope>
</reference>
<name>A0A0E9WWV9_ANGAN</name>
<dbReference type="EMBL" id="GBXM01013650">
    <property type="protein sequence ID" value="JAH94927.1"/>
    <property type="molecule type" value="Transcribed_RNA"/>
</dbReference>